<dbReference type="SUPFAM" id="SSF144020">
    <property type="entry name" value="FdhE-like"/>
    <property type="match status" value="1"/>
</dbReference>
<feature type="domain" description="FdhE central" evidence="1">
    <location>
        <begin position="128"/>
        <end position="161"/>
    </location>
</feature>
<keyword evidence="3" id="KW-1185">Reference proteome</keyword>
<protein>
    <submittedName>
        <fullName evidence="2">Formate dehydrogenase formation protein</fullName>
    </submittedName>
</protein>
<dbReference type="InterPro" id="IPR024064">
    <property type="entry name" value="FdhE-like_sf"/>
</dbReference>
<evidence type="ECO:0000313" key="2">
    <source>
        <dbReference type="EMBL" id="SJZ73374.1"/>
    </source>
</evidence>
<dbReference type="EMBL" id="FUXM01000006">
    <property type="protein sequence ID" value="SJZ73374.1"/>
    <property type="molecule type" value="Genomic_DNA"/>
</dbReference>
<gene>
    <name evidence="2" type="ORF">SAMN02745885_00778</name>
</gene>
<name>A0A1T4N2M1_9FIRM</name>
<dbReference type="GO" id="GO:0005829">
    <property type="term" value="C:cytosol"/>
    <property type="evidence" value="ECO:0007669"/>
    <property type="project" value="TreeGrafter"/>
</dbReference>
<dbReference type="InterPro" id="IPR006452">
    <property type="entry name" value="Formate_DH_accessory"/>
</dbReference>
<accession>A0A1T4N2M1</accession>
<organism evidence="2 3">
    <name type="scientific">Carboxydocella sporoproducens DSM 16521</name>
    <dbReference type="NCBI Taxonomy" id="1121270"/>
    <lineage>
        <taxon>Bacteria</taxon>
        <taxon>Bacillati</taxon>
        <taxon>Bacillota</taxon>
        <taxon>Clostridia</taxon>
        <taxon>Eubacteriales</taxon>
        <taxon>Clostridiales Family XVI. Incertae Sedis</taxon>
        <taxon>Carboxydocella</taxon>
    </lineage>
</organism>
<proteinExistence type="predicted"/>
<dbReference type="Pfam" id="PF24859">
    <property type="entry name" value="FdhE_central"/>
    <property type="match status" value="1"/>
</dbReference>
<sequence>MQELVQVVKRILAFAENQPPVSLQVELAESMEGQPFLLADCRWQADADDWRQYLLGWQAFLQELKPEKKEDWQRLFQEFLTMDINGLWAYQPGQTEAAWVRTLIFYPILKQQKEMLKKELETKNNIAHCPLCGSIPLLAVLSGPGGARQLVCGSCTTRWDYPALACPACGNRDHETLYYRKAEELPGWQLDSCRKCGYSLKVLDLRTGKQDVHPWLLDAESIALNFVNQKEE</sequence>
<dbReference type="AlphaFoldDB" id="A0A1T4N2M1"/>
<dbReference type="RefSeq" id="WP_078664884.1">
    <property type="nucleotide sequence ID" value="NZ_FUXM01000006.1"/>
</dbReference>
<dbReference type="InterPro" id="IPR056797">
    <property type="entry name" value="FdhE_central"/>
</dbReference>
<dbReference type="Gene3D" id="3.90.1670.10">
    <property type="entry name" value="FdhE-like domain"/>
    <property type="match status" value="1"/>
</dbReference>
<dbReference type="OrthoDB" id="9811074at2"/>
<reference evidence="3" key="1">
    <citation type="submission" date="2017-02" db="EMBL/GenBank/DDBJ databases">
        <authorList>
            <person name="Varghese N."/>
            <person name="Submissions S."/>
        </authorList>
    </citation>
    <scope>NUCLEOTIDE SEQUENCE [LARGE SCALE GENOMIC DNA]</scope>
    <source>
        <strain evidence="3">DSM 16521</strain>
    </source>
</reference>
<evidence type="ECO:0000313" key="3">
    <source>
        <dbReference type="Proteomes" id="UP000189933"/>
    </source>
</evidence>
<dbReference type="Proteomes" id="UP000189933">
    <property type="component" value="Unassembled WGS sequence"/>
</dbReference>
<evidence type="ECO:0000259" key="1">
    <source>
        <dbReference type="Pfam" id="PF24859"/>
    </source>
</evidence>
<dbReference type="GO" id="GO:0008199">
    <property type="term" value="F:ferric iron binding"/>
    <property type="evidence" value="ECO:0007669"/>
    <property type="project" value="TreeGrafter"/>
</dbReference>
<dbReference type="CDD" id="cd16341">
    <property type="entry name" value="FdhE"/>
    <property type="match status" value="1"/>
</dbReference>
<dbReference type="PANTHER" id="PTHR37689">
    <property type="entry name" value="PROTEIN FDHE"/>
    <property type="match status" value="1"/>
</dbReference>
<dbReference type="PANTHER" id="PTHR37689:SF1">
    <property type="entry name" value="PROTEIN FDHE"/>
    <property type="match status" value="1"/>
</dbReference>
<dbReference type="GO" id="GO:0051604">
    <property type="term" value="P:protein maturation"/>
    <property type="evidence" value="ECO:0007669"/>
    <property type="project" value="TreeGrafter"/>
</dbReference>